<comment type="caution">
    <text evidence="1">The sequence shown here is derived from an EMBL/GenBank/DDBJ whole genome shotgun (WGS) entry which is preliminary data.</text>
</comment>
<accession>A0ACC1HFM3</accession>
<reference evidence="1" key="1">
    <citation type="submission" date="2022-06" db="EMBL/GenBank/DDBJ databases">
        <title>Phylogenomic reconstructions and comparative analyses of Kickxellomycotina fungi.</title>
        <authorList>
            <person name="Reynolds N.K."/>
            <person name="Stajich J.E."/>
            <person name="Barry K."/>
            <person name="Grigoriev I.V."/>
            <person name="Crous P."/>
            <person name="Smith M.E."/>
        </authorList>
    </citation>
    <scope>NUCLEOTIDE SEQUENCE</scope>
    <source>
        <strain evidence="1">RSA 2271</strain>
    </source>
</reference>
<gene>
    <name evidence="1" type="primary">OSH6_1</name>
    <name evidence="1" type="ORF">EV182_001614</name>
</gene>
<protein>
    <submittedName>
        <fullName evidence="1">Oxysterol-binding protein OBPa</fullName>
    </submittedName>
</protein>
<keyword evidence="2" id="KW-1185">Reference proteome</keyword>
<dbReference type="EMBL" id="JAMZIH010005395">
    <property type="protein sequence ID" value="KAJ1675262.1"/>
    <property type="molecule type" value="Genomic_DNA"/>
</dbReference>
<evidence type="ECO:0000313" key="1">
    <source>
        <dbReference type="EMBL" id="KAJ1675262.1"/>
    </source>
</evidence>
<sequence>ASAIDDDVERFIQGVKKPYNPILGEFFRCQYSFDDDSKSFYISEQVSHHPPITAMYYNNPQHAIRIRGEIRPLSKFFGNSVGMILDHKSYGAIYLDRHNEEYRITYPNMYARGILFGKMMLELGEKSTVTCEKLDLRCEVEFKTKGLFSGQYNQIEGRITRISDPRETLYCISGNWQTRTFIKDFKTGESSVLFDSSLEDVVLKEVPRLEEQEENESRWLWQHVTEAIKTRDQNMATTEKTKIEEAQRKAARQRLANNEEWVYRFFRHVPDEDIYLPMIKVDGNEIESLPSDPEEASALLQKWIFTKPDGSIPNCVKDDMSSIPL</sequence>
<evidence type="ECO:0000313" key="2">
    <source>
        <dbReference type="Proteomes" id="UP001145114"/>
    </source>
</evidence>
<dbReference type="Proteomes" id="UP001145114">
    <property type="component" value="Unassembled WGS sequence"/>
</dbReference>
<name>A0ACC1HFM3_9FUNG</name>
<organism evidence="1 2">
    <name type="scientific">Spiromyces aspiralis</name>
    <dbReference type="NCBI Taxonomy" id="68401"/>
    <lineage>
        <taxon>Eukaryota</taxon>
        <taxon>Fungi</taxon>
        <taxon>Fungi incertae sedis</taxon>
        <taxon>Zoopagomycota</taxon>
        <taxon>Kickxellomycotina</taxon>
        <taxon>Kickxellomycetes</taxon>
        <taxon>Kickxellales</taxon>
        <taxon>Kickxellaceae</taxon>
        <taxon>Spiromyces</taxon>
    </lineage>
</organism>
<feature type="non-terminal residue" evidence="1">
    <location>
        <position position="1"/>
    </location>
</feature>
<proteinExistence type="predicted"/>